<keyword evidence="2" id="KW-1133">Transmembrane helix</keyword>
<dbReference type="Proteomes" id="UP001235874">
    <property type="component" value="Chromosome"/>
</dbReference>
<proteinExistence type="predicted"/>
<feature type="compositionally biased region" description="Low complexity" evidence="1">
    <location>
        <begin position="35"/>
        <end position="56"/>
    </location>
</feature>
<evidence type="ECO:0000313" key="3">
    <source>
        <dbReference type="EMBL" id="WLS47386.1"/>
    </source>
</evidence>
<feature type="region of interest" description="Disordered" evidence="1">
    <location>
        <begin position="1"/>
        <end position="120"/>
    </location>
</feature>
<dbReference type="KEGG" id="mprn:Q3V37_09220"/>
<feature type="transmembrane region" description="Helical" evidence="2">
    <location>
        <begin position="377"/>
        <end position="403"/>
    </location>
</feature>
<evidence type="ECO:0000313" key="4">
    <source>
        <dbReference type="Proteomes" id="UP001235874"/>
    </source>
</evidence>
<feature type="transmembrane region" description="Helical" evidence="2">
    <location>
        <begin position="337"/>
        <end position="357"/>
    </location>
</feature>
<keyword evidence="2" id="KW-0812">Transmembrane</keyword>
<evidence type="ECO:0000256" key="1">
    <source>
        <dbReference type="SAM" id="MobiDB-lite"/>
    </source>
</evidence>
<feature type="compositionally biased region" description="Pro residues" evidence="1">
    <location>
        <begin position="1"/>
        <end position="22"/>
    </location>
</feature>
<evidence type="ECO:0000256" key="2">
    <source>
        <dbReference type="SAM" id="Phobius"/>
    </source>
</evidence>
<feature type="transmembrane region" description="Helical" evidence="2">
    <location>
        <begin position="177"/>
        <end position="199"/>
    </location>
</feature>
<feature type="transmembrane region" description="Helical" evidence="2">
    <location>
        <begin position="275"/>
        <end position="293"/>
    </location>
</feature>
<keyword evidence="2" id="KW-0472">Membrane</keyword>
<reference evidence="3 4" key="1">
    <citation type="submission" date="2023-07" db="EMBL/GenBank/DDBJ databases">
        <title>Micromonospora profundi TRM 95458 converts glycerol to a new osmotic compound.</title>
        <authorList>
            <person name="Lu D."/>
        </authorList>
    </citation>
    <scope>NUCLEOTIDE SEQUENCE [LARGE SCALE GENOMIC DNA]</scope>
    <source>
        <strain evidence="3 4">TRM95458</strain>
    </source>
</reference>
<evidence type="ECO:0008006" key="5">
    <source>
        <dbReference type="Google" id="ProtNLM"/>
    </source>
</evidence>
<sequence length="425" mass="43189">MTDQPPPPNPPTGPGEPGPSDPLQPGATPTSGAYPGQQPGWDAAQGGWGQPAGQLPAGPPPGWGAPQGGWGQPAGWGDPQAGGGSQVGPPPQGWGDPQAGWGPQAGPPPQGWVFPPTGGYPPGAGPYGGQYWYPGPQVGWYPPGIDPNDPLVTPPGAGLPGWLQRFNGGLRRGWRQLVPILLLTQVLPAAALAIISLALDPSAGWDTQPPDPAAGLPDNFGTELLTFAVVLIVGSLLIGAVQAIGWAAGSWVITQQAAGRPASLDAALGYGVRRALGLWGWTLVTGLLVGVGICLCVLPGIYLAFALSMAGPVYLFERQNPIGRSFRMFHDRFGMMLGRVALVGGVVLVVSLISGALESVGTAPFGTDPFGSPGSAVGVVVVIAVTSVLALPAYLVQLVGLLVTYTEQRAHEGPVNSAGLAAELG</sequence>
<feature type="compositionally biased region" description="Gly residues" evidence="1">
    <location>
        <begin position="65"/>
        <end position="86"/>
    </location>
</feature>
<protein>
    <recommendedName>
        <fullName evidence="5">Glycerophosphoryl diester phosphodiesterase membrane domain-containing protein</fullName>
    </recommendedName>
</protein>
<accession>A0AAJ6L5L9</accession>
<dbReference type="EMBL" id="CP130472">
    <property type="protein sequence ID" value="WLS47386.1"/>
    <property type="molecule type" value="Genomic_DNA"/>
</dbReference>
<dbReference type="AlphaFoldDB" id="A0AAJ6L5L9"/>
<feature type="compositionally biased region" description="Low complexity" evidence="1">
    <location>
        <begin position="93"/>
        <end position="104"/>
    </location>
</feature>
<organism evidence="3 4">
    <name type="scientific">Micromonospora profundi</name>
    <dbReference type="NCBI Taxonomy" id="1420889"/>
    <lineage>
        <taxon>Bacteria</taxon>
        <taxon>Bacillati</taxon>
        <taxon>Actinomycetota</taxon>
        <taxon>Actinomycetes</taxon>
        <taxon>Micromonosporales</taxon>
        <taxon>Micromonosporaceae</taxon>
        <taxon>Micromonospora</taxon>
    </lineage>
</organism>
<feature type="transmembrane region" description="Helical" evidence="2">
    <location>
        <begin position="299"/>
        <end position="316"/>
    </location>
</feature>
<feature type="transmembrane region" description="Helical" evidence="2">
    <location>
        <begin position="224"/>
        <end position="254"/>
    </location>
</feature>
<gene>
    <name evidence="3" type="ORF">Q3V37_09220</name>
</gene>
<dbReference type="RefSeq" id="WP_306273330.1">
    <property type="nucleotide sequence ID" value="NZ_CP130472.1"/>
</dbReference>
<keyword evidence="4" id="KW-1185">Reference proteome</keyword>
<name>A0AAJ6L5L9_9ACTN</name>